<evidence type="ECO:0000313" key="2">
    <source>
        <dbReference type="Proteomes" id="UP001151760"/>
    </source>
</evidence>
<keyword evidence="2" id="KW-1185">Reference proteome</keyword>
<dbReference type="Gene3D" id="3.60.10.10">
    <property type="entry name" value="Endonuclease/exonuclease/phosphatase"/>
    <property type="match status" value="1"/>
</dbReference>
<dbReference type="Proteomes" id="UP001151760">
    <property type="component" value="Unassembled WGS sequence"/>
</dbReference>
<keyword evidence="1" id="KW-0808">Transferase</keyword>
<evidence type="ECO:0000313" key="1">
    <source>
        <dbReference type="EMBL" id="GJT05725.1"/>
    </source>
</evidence>
<keyword evidence="1" id="KW-0695">RNA-directed DNA polymerase</keyword>
<name>A0ABQ5AST2_9ASTR</name>
<accession>A0ABQ5AST2</accession>
<organism evidence="1 2">
    <name type="scientific">Tanacetum coccineum</name>
    <dbReference type="NCBI Taxonomy" id="301880"/>
    <lineage>
        <taxon>Eukaryota</taxon>
        <taxon>Viridiplantae</taxon>
        <taxon>Streptophyta</taxon>
        <taxon>Embryophyta</taxon>
        <taxon>Tracheophyta</taxon>
        <taxon>Spermatophyta</taxon>
        <taxon>Magnoliopsida</taxon>
        <taxon>eudicotyledons</taxon>
        <taxon>Gunneridae</taxon>
        <taxon>Pentapetalae</taxon>
        <taxon>asterids</taxon>
        <taxon>campanulids</taxon>
        <taxon>Asterales</taxon>
        <taxon>Asteraceae</taxon>
        <taxon>Asteroideae</taxon>
        <taxon>Anthemideae</taxon>
        <taxon>Anthemidinae</taxon>
        <taxon>Tanacetum</taxon>
    </lineage>
</organism>
<protein>
    <submittedName>
        <fullName evidence="1">RNA-directed DNA polymerase, eukaryota</fullName>
    </submittedName>
</protein>
<reference evidence="1" key="2">
    <citation type="submission" date="2022-01" db="EMBL/GenBank/DDBJ databases">
        <authorList>
            <person name="Yamashiro T."/>
            <person name="Shiraishi A."/>
            <person name="Satake H."/>
            <person name="Nakayama K."/>
        </authorList>
    </citation>
    <scope>NUCLEOTIDE SEQUENCE</scope>
</reference>
<sequence length="309" mass="35961">MHGFYDNITVSEQVHSLSSKLKEMKLNDEVSSHHSMNSRPLTSKECGSILDVIEEIIKVGQTMGYNMQCCLGNKTKKGWIKELCHKHRINFLAIQETKLESIDLFSIKSLWGNLNFDHVVGPSVRFFDSLFPTSTKLLILSVYTPQELTEKCDLWNYLRSLIDRWDGETVIMGYFNEVRYEHERFGSTFNSQGANVFNNFISLAGLIDLPLEVNGEWISNPVGVKREFYSYFKNQFSPSYTPRLSFDFVFPNRLSTDQVEDLERLVTYDEVKRAVWDYGANKSPRPDGFTFEFFYKFWKTLDQDVFQAV</sequence>
<dbReference type="EMBL" id="BQNB010012611">
    <property type="protein sequence ID" value="GJT05725.1"/>
    <property type="molecule type" value="Genomic_DNA"/>
</dbReference>
<comment type="caution">
    <text evidence="1">The sequence shown here is derived from an EMBL/GenBank/DDBJ whole genome shotgun (WGS) entry which is preliminary data.</text>
</comment>
<dbReference type="SUPFAM" id="SSF56219">
    <property type="entry name" value="DNase I-like"/>
    <property type="match status" value="1"/>
</dbReference>
<dbReference type="InterPro" id="IPR036691">
    <property type="entry name" value="Endo/exonu/phosph_ase_sf"/>
</dbReference>
<dbReference type="GO" id="GO:0003964">
    <property type="term" value="F:RNA-directed DNA polymerase activity"/>
    <property type="evidence" value="ECO:0007669"/>
    <property type="project" value="UniProtKB-KW"/>
</dbReference>
<keyword evidence="1" id="KW-0548">Nucleotidyltransferase</keyword>
<proteinExistence type="predicted"/>
<gene>
    <name evidence="1" type="ORF">Tco_0840187</name>
</gene>
<reference evidence="1" key="1">
    <citation type="journal article" date="2022" name="Int. J. Mol. Sci.">
        <title>Draft Genome of Tanacetum Coccineum: Genomic Comparison of Closely Related Tanacetum-Family Plants.</title>
        <authorList>
            <person name="Yamashiro T."/>
            <person name="Shiraishi A."/>
            <person name="Nakayama K."/>
            <person name="Satake H."/>
        </authorList>
    </citation>
    <scope>NUCLEOTIDE SEQUENCE</scope>
</reference>